<gene>
    <name evidence="3" type="ORF">HY768_09575</name>
</gene>
<accession>A0A933MLF7</accession>
<evidence type="ECO:0000256" key="2">
    <source>
        <dbReference type="SAM" id="MobiDB-lite"/>
    </source>
</evidence>
<organism evidence="3 4">
    <name type="scientific">candidate division TA06 bacterium</name>
    <dbReference type="NCBI Taxonomy" id="2250710"/>
    <lineage>
        <taxon>Bacteria</taxon>
        <taxon>Bacteria division TA06</taxon>
    </lineage>
</organism>
<reference evidence="3" key="1">
    <citation type="submission" date="2020-07" db="EMBL/GenBank/DDBJ databases">
        <title>Huge and variable diversity of episymbiotic CPR bacteria and DPANN archaea in groundwater ecosystems.</title>
        <authorList>
            <person name="He C.Y."/>
            <person name="Keren R."/>
            <person name="Whittaker M."/>
            <person name="Farag I.F."/>
            <person name="Doudna J."/>
            <person name="Cate J.H.D."/>
            <person name="Banfield J.F."/>
        </authorList>
    </citation>
    <scope>NUCLEOTIDE SEQUENCE</scope>
    <source>
        <strain evidence="3">NC_groundwater_1520_Pr4_B-0.1um_53_5</strain>
    </source>
</reference>
<evidence type="ECO:0000313" key="4">
    <source>
        <dbReference type="Proteomes" id="UP000736328"/>
    </source>
</evidence>
<name>A0A933MLF7_UNCT6</name>
<proteinExistence type="predicted"/>
<feature type="coiled-coil region" evidence="1">
    <location>
        <begin position="94"/>
        <end position="132"/>
    </location>
</feature>
<feature type="region of interest" description="Disordered" evidence="2">
    <location>
        <begin position="1"/>
        <end position="20"/>
    </location>
</feature>
<comment type="caution">
    <text evidence="3">The sequence shown here is derived from an EMBL/GenBank/DDBJ whole genome shotgun (WGS) entry which is preliminary data.</text>
</comment>
<dbReference type="AlphaFoldDB" id="A0A933MLF7"/>
<dbReference type="EMBL" id="JACQXR010000127">
    <property type="protein sequence ID" value="MBI4727446.1"/>
    <property type="molecule type" value="Genomic_DNA"/>
</dbReference>
<sequence length="136" mass="15241">MPELGTVDLSEEQTEEMAGVKVETCTEAIPQTAVTSNDRQIEIPTEHADVVPPEAEEVSAMEVVAINALANVETGQNNQEALIYKELTVETQTIEEHLKILRQLELEAIQKIQELQQEKERLNKEVNELTGLYQSL</sequence>
<dbReference type="Proteomes" id="UP000736328">
    <property type="component" value="Unassembled WGS sequence"/>
</dbReference>
<evidence type="ECO:0000313" key="3">
    <source>
        <dbReference type="EMBL" id="MBI4727446.1"/>
    </source>
</evidence>
<evidence type="ECO:0000256" key="1">
    <source>
        <dbReference type="SAM" id="Coils"/>
    </source>
</evidence>
<protein>
    <submittedName>
        <fullName evidence="3">Uncharacterized protein</fullName>
    </submittedName>
</protein>
<keyword evidence="1" id="KW-0175">Coiled coil</keyword>